<feature type="region of interest" description="Disordered" evidence="10">
    <location>
        <begin position="486"/>
        <end position="514"/>
    </location>
</feature>
<evidence type="ECO:0000256" key="9">
    <source>
        <dbReference type="SAM" id="Coils"/>
    </source>
</evidence>
<organism evidence="11 12">
    <name type="scientific">Pseudocohnilembus persalinus</name>
    <name type="common">Ciliate</name>
    <dbReference type="NCBI Taxonomy" id="266149"/>
    <lineage>
        <taxon>Eukaryota</taxon>
        <taxon>Sar</taxon>
        <taxon>Alveolata</taxon>
        <taxon>Ciliophora</taxon>
        <taxon>Intramacronucleata</taxon>
        <taxon>Oligohymenophorea</taxon>
        <taxon>Scuticociliatia</taxon>
        <taxon>Philasterida</taxon>
        <taxon>Pseudocohnilembidae</taxon>
        <taxon>Pseudocohnilembus</taxon>
    </lineage>
</organism>
<dbReference type="EMBL" id="LDAU01000266">
    <property type="protein sequence ID" value="KRW98192.1"/>
    <property type="molecule type" value="Genomic_DNA"/>
</dbReference>
<keyword evidence="6" id="KW-0969">Cilium</keyword>
<gene>
    <name evidence="11" type="ORF">PPERSA_03394</name>
</gene>
<evidence type="ECO:0000313" key="12">
    <source>
        <dbReference type="Proteomes" id="UP000054937"/>
    </source>
</evidence>
<evidence type="ECO:0000256" key="6">
    <source>
        <dbReference type="ARBA" id="ARBA00023069"/>
    </source>
</evidence>
<keyword evidence="12" id="KW-1185">Reference proteome</keyword>
<evidence type="ECO:0000256" key="10">
    <source>
        <dbReference type="SAM" id="MobiDB-lite"/>
    </source>
</evidence>
<dbReference type="Proteomes" id="UP000054937">
    <property type="component" value="Unassembled WGS sequence"/>
</dbReference>
<name>A0A0V0Q7K1_PSEPJ</name>
<dbReference type="InterPro" id="IPR009290">
    <property type="entry name" value="Radial_spoke_3"/>
</dbReference>
<proteinExistence type="inferred from homology"/>
<evidence type="ECO:0000313" key="11">
    <source>
        <dbReference type="EMBL" id="KRW98192.1"/>
    </source>
</evidence>
<comment type="caution">
    <text evidence="11">The sequence shown here is derived from an EMBL/GenBank/DDBJ whole genome shotgun (WGS) entry which is preliminary data.</text>
</comment>
<dbReference type="OrthoDB" id="313308at2759"/>
<feature type="compositionally biased region" description="Polar residues" evidence="10">
    <location>
        <begin position="85"/>
        <end position="97"/>
    </location>
</feature>
<feature type="compositionally biased region" description="Polar residues" evidence="10">
    <location>
        <begin position="1"/>
        <end position="10"/>
    </location>
</feature>
<keyword evidence="5" id="KW-0282">Flagellum</keyword>
<keyword evidence="8" id="KW-0966">Cell projection</keyword>
<protein>
    <recommendedName>
        <fullName evidence="13">Radial spoke protein 3</fullName>
    </recommendedName>
</protein>
<accession>A0A0V0Q7K1</accession>
<keyword evidence="7" id="KW-0206">Cytoskeleton</keyword>
<reference evidence="11 12" key="1">
    <citation type="journal article" date="2015" name="Sci. Rep.">
        <title>Genome of the facultative scuticociliatosis pathogen Pseudocohnilembus persalinus provides insight into its virulence through horizontal gene transfer.</title>
        <authorList>
            <person name="Xiong J."/>
            <person name="Wang G."/>
            <person name="Cheng J."/>
            <person name="Tian M."/>
            <person name="Pan X."/>
            <person name="Warren A."/>
            <person name="Jiang C."/>
            <person name="Yuan D."/>
            <person name="Miao W."/>
        </authorList>
    </citation>
    <scope>NUCLEOTIDE SEQUENCE [LARGE SCALE GENOMIC DNA]</scope>
    <source>
        <strain evidence="11">36N120E</strain>
    </source>
</reference>
<keyword evidence="9" id="KW-0175">Coiled coil</keyword>
<evidence type="ECO:0000256" key="5">
    <source>
        <dbReference type="ARBA" id="ARBA00022846"/>
    </source>
</evidence>
<dbReference type="PANTHER" id="PTHR21648">
    <property type="entry name" value="FLAGELLAR RADIAL SPOKE PROTEIN 3"/>
    <property type="match status" value="1"/>
</dbReference>
<dbReference type="OMA" id="QLEVQQY"/>
<comment type="similarity">
    <text evidence="2">Belongs to the flagellar radial spoke RSP3 family.</text>
</comment>
<feature type="region of interest" description="Disordered" evidence="10">
    <location>
        <begin position="1"/>
        <end position="34"/>
    </location>
</feature>
<keyword evidence="4" id="KW-0597">Phosphoprotein</keyword>
<dbReference type="GO" id="GO:0005929">
    <property type="term" value="C:cilium"/>
    <property type="evidence" value="ECO:0007669"/>
    <property type="project" value="TreeGrafter"/>
</dbReference>
<comment type="subcellular location">
    <subcellularLocation>
        <location evidence="1">Cytoplasm</location>
        <location evidence="1">Cytoskeleton</location>
        <location evidence="1">Flagellum axoneme</location>
    </subcellularLocation>
</comment>
<feature type="region of interest" description="Disordered" evidence="10">
    <location>
        <begin position="612"/>
        <end position="636"/>
    </location>
</feature>
<dbReference type="AlphaFoldDB" id="A0A0V0Q7K1"/>
<dbReference type="Pfam" id="PF06098">
    <property type="entry name" value="Radial_spoke_3"/>
    <property type="match status" value="1"/>
</dbReference>
<feature type="region of interest" description="Disordered" evidence="10">
    <location>
        <begin position="66"/>
        <end position="105"/>
    </location>
</feature>
<evidence type="ECO:0000256" key="8">
    <source>
        <dbReference type="ARBA" id="ARBA00023273"/>
    </source>
</evidence>
<evidence type="ECO:0000256" key="1">
    <source>
        <dbReference type="ARBA" id="ARBA00004611"/>
    </source>
</evidence>
<sequence>MQEVQGQTYDFQAKPRVLKPKSKYREQQYNEEEPENIQFQNMMFDKRVVRGNTYAAIVTSKNPDQFQDSIKAKKQNKRPLKQLEIDQNMNQTDQSDPGTPEPVEGRTHAALQTDEYIEILTDKPPNYEKDTQTDFYIDRPLVRIFMPKKDGIDKETQIWDGDLFDFDYEVQPILQVLIGKTLEQSRMEVLEEEELRIMKEQQKRFEQLRNAELAEMQKLESKEKRLLQENQNRISQYNAQKDQNILAHKKMISRIISKNHVGQLSNKVLEILRNKGVFRHPLNMTLLNNFVPWLYQEVQDVINTYQQAQKEITSIVDNVIEENKLLHEQSLQKDKEKKQQILQQKQLDEEARQKRIAEKKEAKRQKLEKERRQKIKEQILDQLVSKGELKPNVLQQLIADMDQSPDQPTIGLFGGIIGEFCLFLSYLYQISDDESQYQGLKDWLQNEENLSNTFKEIISLICQEGGIELQINEQIDLELAQLQNKEAQGDGRQSETNENENNNENGNQQGDLNINNWHLSPQEQIIDIQNIIKNNMYSTIIEQIVNQQNSLNIKPEIIEQFIFSLLSLIYQDDNVQQKIKWRKIQKQENYEQYNGIAYMKPNLQNLQVNEKSQRYGEVQESQNNNEDDEEEEAEPKPVIPLNLAEAEYENKQTVFPQKNDDLNVLVLHPIGELSIREEILKILSQQVASIQGKEFQMLMDSQEEIQAKQEQIIGKLATNLPMLDMESY</sequence>
<feature type="coiled-coil region" evidence="9">
    <location>
        <begin position="191"/>
        <end position="236"/>
    </location>
</feature>
<evidence type="ECO:0000256" key="7">
    <source>
        <dbReference type="ARBA" id="ARBA00023212"/>
    </source>
</evidence>
<feature type="compositionally biased region" description="Low complexity" evidence="10">
    <location>
        <begin position="499"/>
        <end position="510"/>
    </location>
</feature>
<dbReference type="InParanoid" id="A0A0V0Q7K1"/>
<keyword evidence="3" id="KW-0963">Cytoplasm</keyword>
<evidence type="ECO:0008006" key="13">
    <source>
        <dbReference type="Google" id="ProtNLM"/>
    </source>
</evidence>
<evidence type="ECO:0000256" key="3">
    <source>
        <dbReference type="ARBA" id="ARBA00022490"/>
    </source>
</evidence>
<evidence type="ECO:0000256" key="4">
    <source>
        <dbReference type="ARBA" id="ARBA00022553"/>
    </source>
</evidence>
<dbReference type="PANTHER" id="PTHR21648:SF0">
    <property type="entry name" value="RADIAL SPOKE HEAD PROTEIN 3 HOMOLOG"/>
    <property type="match status" value="1"/>
</dbReference>
<feature type="coiled-coil region" evidence="9">
    <location>
        <begin position="350"/>
        <end position="377"/>
    </location>
</feature>
<evidence type="ECO:0000256" key="2">
    <source>
        <dbReference type="ARBA" id="ARBA00006737"/>
    </source>
</evidence>